<keyword evidence="7" id="KW-0256">Endoplasmic reticulum</keyword>
<comment type="subcellular location">
    <subcellularLocation>
        <location evidence="3">Endoplasmic reticulum membrane</location>
        <topology evidence="3">Peripheral membrane protein</topology>
    </subcellularLocation>
    <subcellularLocation>
        <location evidence="2">Microsome membrane</location>
        <topology evidence="2">Peripheral membrane protein</topology>
    </subcellularLocation>
</comment>
<reference evidence="15" key="4">
    <citation type="submission" date="2025-09" db="UniProtKB">
        <authorList>
            <consortium name="Ensembl"/>
        </authorList>
    </citation>
    <scope>IDENTIFICATION</scope>
</reference>
<keyword evidence="5 13" id="KW-0349">Heme</keyword>
<dbReference type="GO" id="GO:0016712">
    <property type="term" value="F:oxidoreductase activity, acting on paired donors, with incorporation or reduction of molecular oxygen, reduced flavin or flavoprotein as one donor, and incorporation of one atom of oxygen"/>
    <property type="evidence" value="ECO:0000318"/>
    <property type="project" value="GO_Central"/>
</dbReference>
<dbReference type="GO" id="GO:0006082">
    <property type="term" value="P:organic acid metabolic process"/>
    <property type="evidence" value="ECO:0000318"/>
    <property type="project" value="GO_Central"/>
</dbReference>
<dbReference type="GO" id="GO:0005506">
    <property type="term" value="F:iron ion binding"/>
    <property type="evidence" value="ECO:0007669"/>
    <property type="project" value="InterPro"/>
</dbReference>
<dbReference type="PROSITE" id="PS00086">
    <property type="entry name" value="CYTOCHROME_P450"/>
    <property type="match status" value="1"/>
</dbReference>
<dbReference type="EMBL" id="EAAA01000693">
    <property type="status" value="NOT_ANNOTATED_CDS"/>
    <property type="molecule type" value="Genomic_DNA"/>
</dbReference>
<dbReference type="InterPro" id="IPR036396">
    <property type="entry name" value="Cyt_P450_sf"/>
</dbReference>
<evidence type="ECO:0000256" key="10">
    <source>
        <dbReference type="ARBA" id="ARBA00023004"/>
    </source>
</evidence>
<evidence type="ECO:0000256" key="12">
    <source>
        <dbReference type="ARBA" id="ARBA00023136"/>
    </source>
</evidence>
<keyword evidence="16" id="KW-1185">Reference proteome</keyword>
<dbReference type="InterPro" id="IPR001128">
    <property type="entry name" value="Cyt_P450"/>
</dbReference>
<dbReference type="PRINTS" id="PR00385">
    <property type="entry name" value="P450"/>
</dbReference>
<dbReference type="GO" id="GO:0008202">
    <property type="term" value="P:steroid metabolic process"/>
    <property type="evidence" value="ECO:0000318"/>
    <property type="project" value="GO_Central"/>
</dbReference>
<evidence type="ECO:0000256" key="7">
    <source>
        <dbReference type="ARBA" id="ARBA00022824"/>
    </source>
</evidence>
<proteinExistence type="inferred from homology"/>
<evidence type="ECO:0000256" key="11">
    <source>
        <dbReference type="ARBA" id="ARBA00023033"/>
    </source>
</evidence>
<evidence type="ECO:0000313" key="15">
    <source>
        <dbReference type="Ensembl" id="ENSCINP00000033881.1"/>
    </source>
</evidence>
<dbReference type="GeneTree" id="ENSGT00940000160689"/>
<evidence type="ECO:0000256" key="13">
    <source>
        <dbReference type="PIRSR" id="PIRSR602401-1"/>
    </source>
</evidence>
<evidence type="ECO:0000256" key="5">
    <source>
        <dbReference type="ARBA" id="ARBA00022617"/>
    </source>
</evidence>
<organism evidence="15 16">
    <name type="scientific">Ciona intestinalis</name>
    <name type="common">Transparent sea squirt</name>
    <name type="synonym">Ascidia intestinalis</name>
    <dbReference type="NCBI Taxonomy" id="7719"/>
    <lineage>
        <taxon>Eukaryota</taxon>
        <taxon>Metazoa</taxon>
        <taxon>Chordata</taxon>
        <taxon>Tunicata</taxon>
        <taxon>Ascidiacea</taxon>
        <taxon>Phlebobranchia</taxon>
        <taxon>Cionidae</taxon>
        <taxon>Ciona</taxon>
    </lineage>
</organism>
<reference evidence="16" key="1">
    <citation type="journal article" date="2002" name="Science">
        <title>The draft genome of Ciona intestinalis: insights into chordate and vertebrate origins.</title>
        <authorList>
            <person name="Dehal P."/>
            <person name="Satou Y."/>
            <person name="Campbell R.K."/>
            <person name="Chapman J."/>
            <person name="Degnan B."/>
            <person name="De Tomaso A."/>
            <person name="Davidson B."/>
            <person name="Di Gregorio A."/>
            <person name="Gelpke M."/>
            <person name="Goodstein D.M."/>
            <person name="Harafuji N."/>
            <person name="Hastings K.E."/>
            <person name="Ho I."/>
            <person name="Hotta K."/>
            <person name="Huang W."/>
            <person name="Kawashima T."/>
            <person name="Lemaire P."/>
            <person name="Martinez D."/>
            <person name="Meinertzhagen I.A."/>
            <person name="Necula S."/>
            <person name="Nonaka M."/>
            <person name="Putnam N."/>
            <person name="Rash S."/>
            <person name="Saiga H."/>
            <person name="Satake M."/>
            <person name="Terry A."/>
            <person name="Yamada L."/>
            <person name="Wang H.G."/>
            <person name="Awazu S."/>
            <person name="Azumi K."/>
            <person name="Boore J."/>
            <person name="Branno M."/>
            <person name="Chin-Bow S."/>
            <person name="DeSantis R."/>
            <person name="Doyle S."/>
            <person name="Francino P."/>
            <person name="Keys D.N."/>
            <person name="Haga S."/>
            <person name="Hayashi H."/>
            <person name="Hino K."/>
            <person name="Imai K.S."/>
            <person name="Inaba K."/>
            <person name="Kano S."/>
            <person name="Kobayashi K."/>
            <person name="Kobayashi M."/>
            <person name="Lee B.I."/>
            <person name="Makabe K.W."/>
            <person name="Manohar C."/>
            <person name="Matassi G."/>
            <person name="Medina M."/>
            <person name="Mochizuki Y."/>
            <person name="Mount S."/>
            <person name="Morishita T."/>
            <person name="Miura S."/>
            <person name="Nakayama A."/>
            <person name="Nishizaka S."/>
            <person name="Nomoto H."/>
            <person name="Ohta F."/>
            <person name="Oishi K."/>
            <person name="Rigoutsos I."/>
            <person name="Sano M."/>
            <person name="Sasaki A."/>
            <person name="Sasakura Y."/>
            <person name="Shoguchi E."/>
            <person name="Shin-i T."/>
            <person name="Spagnuolo A."/>
            <person name="Stainier D."/>
            <person name="Suzuki M.M."/>
            <person name="Tassy O."/>
            <person name="Takatori N."/>
            <person name="Tokuoka M."/>
            <person name="Yagi K."/>
            <person name="Yoshizaki F."/>
            <person name="Wada S."/>
            <person name="Zhang C."/>
            <person name="Hyatt P.D."/>
            <person name="Larimer F."/>
            <person name="Detter C."/>
            <person name="Doggett N."/>
            <person name="Glavina T."/>
            <person name="Hawkins T."/>
            <person name="Richardson P."/>
            <person name="Lucas S."/>
            <person name="Kohara Y."/>
            <person name="Levine M."/>
            <person name="Satoh N."/>
            <person name="Rokhsar D.S."/>
        </authorList>
    </citation>
    <scope>NUCLEOTIDE SEQUENCE [LARGE SCALE GENOMIC DNA]</scope>
</reference>
<comment type="similarity">
    <text evidence="4 14">Belongs to the cytochrome P450 family.</text>
</comment>
<keyword evidence="10 13" id="KW-0408">Iron</keyword>
<keyword evidence="8" id="KW-0492">Microsome</keyword>
<evidence type="ECO:0000256" key="4">
    <source>
        <dbReference type="ARBA" id="ARBA00010617"/>
    </source>
</evidence>
<dbReference type="STRING" id="7719.ENSCINP00000033881"/>
<dbReference type="PANTHER" id="PTHR24300">
    <property type="entry name" value="CYTOCHROME P450 508A4-RELATED"/>
    <property type="match status" value="1"/>
</dbReference>
<dbReference type="GO" id="GO:0008395">
    <property type="term" value="F:steroid hydroxylase activity"/>
    <property type="evidence" value="ECO:0000318"/>
    <property type="project" value="GO_Central"/>
</dbReference>
<dbReference type="HOGENOM" id="CLU_001570_22_3_1"/>
<dbReference type="InterPro" id="IPR002401">
    <property type="entry name" value="Cyt_P450_E_grp-I"/>
</dbReference>
<dbReference type="AlphaFoldDB" id="H2XW47"/>
<evidence type="ECO:0000256" key="6">
    <source>
        <dbReference type="ARBA" id="ARBA00022723"/>
    </source>
</evidence>
<evidence type="ECO:0000313" key="16">
    <source>
        <dbReference type="Proteomes" id="UP000008144"/>
    </source>
</evidence>
<dbReference type="InterPro" id="IPR050182">
    <property type="entry name" value="Cytochrome_P450_fam2"/>
</dbReference>
<evidence type="ECO:0000256" key="3">
    <source>
        <dbReference type="ARBA" id="ARBA00004406"/>
    </source>
</evidence>
<feature type="binding site" description="axial binding residue" evidence="13">
    <location>
        <position position="376"/>
    </location>
    <ligand>
        <name>heme</name>
        <dbReference type="ChEBI" id="CHEBI:30413"/>
    </ligand>
    <ligandPart>
        <name>Fe</name>
        <dbReference type="ChEBI" id="CHEBI:18248"/>
    </ligandPart>
</feature>
<dbReference type="PRINTS" id="PR00463">
    <property type="entry name" value="EP450I"/>
</dbReference>
<dbReference type="SUPFAM" id="SSF48264">
    <property type="entry name" value="Cytochrome P450"/>
    <property type="match status" value="1"/>
</dbReference>
<dbReference type="InParanoid" id="H2XW47"/>
<keyword evidence="6 13" id="KW-0479">Metal-binding</keyword>
<dbReference type="FunFam" id="1.10.630.10:FF:000238">
    <property type="entry name" value="Cytochrome P450 2A6"/>
    <property type="match status" value="1"/>
</dbReference>
<protein>
    <submittedName>
        <fullName evidence="15">Uncharacterized protein</fullName>
    </submittedName>
</protein>
<evidence type="ECO:0000256" key="8">
    <source>
        <dbReference type="ARBA" id="ARBA00022848"/>
    </source>
</evidence>
<keyword evidence="9 14" id="KW-0560">Oxidoreductase</keyword>
<dbReference type="GO" id="GO:0005737">
    <property type="term" value="C:cytoplasm"/>
    <property type="evidence" value="ECO:0000318"/>
    <property type="project" value="GO_Central"/>
</dbReference>
<keyword evidence="11 14" id="KW-0503">Monooxygenase</keyword>
<evidence type="ECO:0000256" key="9">
    <source>
        <dbReference type="ARBA" id="ARBA00023002"/>
    </source>
</evidence>
<reference evidence="15" key="3">
    <citation type="submission" date="2025-08" db="UniProtKB">
        <authorList>
            <consortium name="Ensembl"/>
        </authorList>
    </citation>
    <scope>IDENTIFICATION</scope>
</reference>
<dbReference type="Ensembl" id="ENSCINT00000032872.1">
    <property type="protein sequence ID" value="ENSCINP00000033881.1"/>
    <property type="gene ID" value="ENSCING00000024563.1"/>
</dbReference>
<dbReference type="GO" id="GO:0020037">
    <property type="term" value="F:heme binding"/>
    <property type="evidence" value="ECO:0000318"/>
    <property type="project" value="GO_Central"/>
</dbReference>
<sequence>YGPVCMVRLGFKDILLLGSYEAAHEALVKSPDFANRPPAHSIEVIAGGKGIVMIPFGPFHQEQRRFGLNALREHGMGRRALEPTVHLCAQELCERIEEYGSKPFNLDNEVYQSVSSIISRLVFGHDVVQENLEFRKMIFQMIEPNKLNILAGILAFAPYLKHLPFFSEIHRKNKEFRLKMESSIRKEIEEHMETRDRKEPRDYIDSFLNEMEKSNQNQLIAMVYFTYIDVVVRDLFMAGTDTTSSTTCWIILFLCRYPEVQRKMQEEVDQVLGSNGVPKMALAEKMPYTRAVIQEIARMRPTLPLSVPHCTTQDTMMMGYKIPKDTIVLTNIWGIHHDEKLWKNPYDFNPERHLDSNGNFVKSSNIMQFNIGLRSCLGQQLAKMELFLLTTSLCRHFSFSVVGEVDMEGESMVTLRPCSMEVVATKRA</sequence>
<dbReference type="InterPro" id="IPR017972">
    <property type="entry name" value="Cyt_P450_CS"/>
</dbReference>
<evidence type="ECO:0000256" key="2">
    <source>
        <dbReference type="ARBA" id="ARBA00004174"/>
    </source>
</evidence>
<dbReference type="GO" id="GO:0005789">
    <property type="term" value="C:endoplasmic reticulum membrane"/>
    <property type="evidence" value="ECO:0007669"/>
    <property type="project" value="UniProtKB-SubCell"/>
</dbReference>
<comment type="cofactor">
    <cofactor evidence="1 13">
        <name>heme</name>
        <dbReference type="ChEBI" id="CHEBI:30413"/>
    </cofactor>
</comment>
<evidence type="ECO:0000256" key="1">
    <source>
        <dbReference type="ARBA" id="ARBA00001971"/>
    </source>
</evidence>
<evidence type="ECO:0000256" key="14">
    <source>
        <dbReference type="RuleBase" id="RU000461"/>
    </source>
</evidence>
<dbReference type="Proteomes" id="UP000008144">
    <property type="component" value="Chromosome 11"/>
</dbReference>
<name>H2XW47_CIOIN</name>
<keyword evidence="12" id="KW-0472">Membrane</keyword>
<accession>H2XW47</accession>
<dbReference type="PANTHER" id="PTHR24300:SF397">
    <property type="entry name" value="CYTOCHROME P450 2U1"/>
    <property type="match status" value="1"/>
</dbReference>
<dbReference type="GO" id="GO:0006805">
    <property type="term" value="P:xenobiotic metabolic process"/>
    <property type="evidence" value="ECO:0000318"/>
    <property type="project" value="GO_Central"/>
</dbReference>
<dbReference type="Pfam" id="PF00067">
    <property type="entry name" value="p450"/>
    <property type="match status" value="1"/>
</dbReference>
<reference evidence="15" key="2">
    <citation type="journal article" date="2008" name="Genome Biol.">
        <title>Improved genome assembly and evidence-based global gene model set for the chordate Ciona intestinalis: new insight into intron and operon populations.</title>
        <authorList>
            <person name="Satou Y."/>
            <person name="Mineta K."/>
            <person name="Ogasawara M."/>
            <person name="Sasakura Y."/>
            <person name="Shoguchi E."/>
            <person name="Ueno K."/>
            <person name="Yamada L."/>
            <person name="Matsumoto J."/>
            <person name="Wasserscheid J."/>
            <person name="Dewar K."/>
            <person name="Wiley G.B."/>
            <person name="Macmil S.L."/>
            <person name="Roe B.A."/>
            <person name="Zeller R.W."/>
            <person name="Hastings K.E."/>
            <person name="Lemaire P."/>
            <person name="Lindquist E."/>
            <person name="Endo T."/>
            <person name="Hotta K."/>
            <person name="Inaba K."/>
        </authorList>
    </citation>
    <scope>NUCLEOTIDE SEQUENCE [LARGE SCALE GENOMIC DNA]</scope>
    <source>
        <strain evidence="15">wild type</strain>
    </source>
</reference>
<dbReference type="Gene3D" id="1.10.630.10">
    <property type="entry name" value="Cytochrome P450"/>
    <property type="match status" value="1"/>
</dbReference>